<evidence type="ECO:0000313" key="7">
    <source>
        <dbReference type="EMBL" id="EEH33992.2"/>
    </source>
</evidence>
<evidence type="ECO:0000256" key="4">
    <source>
        <dbReference type="ARBA" id="ARBA00022946"/>
    </source>
</evidence>
<dbReference type="AlphaFoldDB" id="C1H2P8"/>
<dbReference type="VEuPathDB" id="FungiDB:PAAG_05041"/>
<evidence type="ECO:0000313" key="8">
    <source>
        <dbReference type="Proteomes" id="UP000002059"/>
    </source>
</evidence>
<dbReference type="Gene3D" id="3.60.160.10">
    <property type="entry name" value="Mitochondrial biogenesis AIM24"/>
    <property type="match status" value="1"/>
</dbReference>
<comment type="subcellular location">
    <subcellularLocation>
        <location evidence="1 6">Mitochondrion</location>
    </subcellularLocation>
</comment>
<protein>
    <recommendedName>
        <fullName evidence="3 6">Altered inheritance of mitochondria protein 24, mitochondrial</fullName>
    </recommendedName>
</protein>
<dbReference type="OMA" id="QTRCVQI"/>
<keyword evidence="5 6" id="KW-0496">Mitochondrion</keyword>
<dbReference type="RefSeq" id="XP_015699677.1">
    <property type="nucleotide sequence ID" value="XM_015845451.1"/>
</dbReference>
<dbReference type="OrthoDB" id="5295771at2759"/>
<dbReference type="eggNOG" id="ENOG502RXC5">
    <property type="taxonomic scope" value="Eukaryota"/>
</dbReference>
<proteinExistence type="inferred from homology"/>
<dbReference type="GO" id="GO:0005743">
    <property type="term" value="C:mitochondrial inner membrane"/>
    <property type="evidence" value="ECO:0007669"/>
    <property type="project" value="TreeGrafter"/>
</dbReference>
<dbReference type="GO" id="GO:0007007">
    <property type="term" value="P:inner mitochondrial membrane organization"/>
    <property type="evidence" value="ECO:0007669"/>
    <property type="project" value="TreeGrafter"/>
</dbReference>
<dbReference type="EMBL" id="KN294004">
    <property type="protein sequence ID" value="EEH33992.2"/>
    <property type="molecule type" value="Genomic_DNA"/>
</dbReference>
<dbReference type="GeneID" id="9096285"/>
<dbReference type="InterPro" id="IPR002838">
    <property type="entry name" value="AIM24"/>
</dbReference>
<dbReference type="KEGG" id="pbl:PAAG_05041"/>
<name>C1H2P8_PARBA</name>
<reference evidence="7 8" key="1">
    <citation type="journal article" date="2011" name="PLoS Genet.">
        <title>Comparative genomic analysis of human fungal pathogens causing paracoccidioidomycosis.</title>
        <authorList>
            <person name="Desjardins C.A."/>
            <person name="Champion M.D."/>
            <person name="Holder J.W."/>
            <person name="Muszewska A."/>
            <person name="Goldberg J."/>
            <person name="Bailao A.M."/>
            <person name="Brigido M.M."/>
            <person name="Ferreira M.E."/>
            <person name="Garcia A.M."/>
            <person name="Grynberg M."/>
            <person name="Gujja S."/>
            <person name="Heiman D.I."/>
            <person name="Henn M.R."/>
            <person name="Kodira C.D."/>
            <person name="Leon-Narvaez H."/>
            <person name="Longo L.V."/>
            <person name="Ma L.J."/>
            <person name="Malavazi I."/>
            <person name="Matsuo A.L."/>
            <person name="Morais F.V."/>
            <person name="Pereira M."/>
            <person name="Rodriguez-Brito S."/>
            <person name="Sakthikumar S."/>
            <person name="Salem-Izacc S.M."/>
            <person name="Sykes S.M."/>
            <person name="Teixeira M.M."/>
            <person name="Vallejo M.C."/>
            <person name="Walter M.E."/>
            <person name="Yandava C."/>
            <person name="Young S."/>
            <person name="Zeng Q."/>
            <person name="Zucker J."/>
            <person name="Felipe M.S."/>
            <person name="Goldman G.H."/>
            <person name="Haas B.J."/>
            <person name="McEwen J.G."/>
            <person name="Nino-Vega G."/>
            <person name="Puccia R."/>
            <person name="San-Blas G."/>
            <person name="Soares C.M."/>
            <person name="Birren B.W."/>
            <person name="Cuomo C.A."/>
        </authorList>
    </citation>
    <scope>NUCLEOTIDE SEQUENCE [LARGE SCALE GENOMIC DNA]</scope>
    <source>
        <strain evidence="8">ATCC MYA-826 / Pb01</strain>
    </source>
</reference>
<accession>C1H2P8</accession>
<dbReference type="HOGENOM" id="CLU_046558_0_0_1"/>
<keyword evidence="8" id="KW-1185">Reference proteome</keyword>
<evidence type="ECO:0000256" key="6">
    <source>
        <dbReference type="RuleBase" id="RU363045"/>
    </source>
</evidence>
<dbReference type="PANTHER" id="PTHR36959">
    <property type="entry name" value="ALTERED INHERITANCE OF MITOCHONDRIA PROTEIN 24, MITOCHONDRIAL"/>
    <property type="match status" value="1"/>
</dbReference>
<dbReference type="Proteomes" id="UP000002059">
    <property type="component" value="Partially assembled WGS sequence"/>
</dbReference>
<dbReference type="Pfam" id="PF01987">
    <property type="entry name" value="AIM24"/>
    <property type="match status" value="1"/>
</dbReference>
<dbReference type="SUPFAM" id="SSF51219">
    <property type="entry name" value="TRAP-like"/>
    <property type="match status" value="1"/>
</dbReference>
<dbReference type="FunFam" id="3.60.160.10:FF:000001">
    <property type="entry name" value="Altered inheritance of mitochondria protein 24, mitochondrial"/>
    <property type="match status" value="1"/>
</dbReference>
<gene>
    <name evidence="7" type="ORF">PAAG_05041</name>
</gene>
<evidence type="ECO:0000256" key="3">
    <source>
        <dbReference type="ARBA" id="ARBA00013287"/>
    </source>
</evidence>
<evidence type="ECO:0000256" key="2">
    <source>
        <dbReference type="ARBA" id="ARBA00009322"/>
    </source>
</evidence>
<sequence length="392" mass="43625">MEAMGHSITRSLPQPLLKQGLWRHPSNCTIARRWIHVQQLQPSDPQLVNGSYLPASRTPLSATSPDARFEVLGAPYSLLSVTLSASQHLYTRRGTLVGLSGKADNVVSTLSILEPIRHPLLGIPFLYQKISSASPITALIATRSPTTTFSVIELNGSVDWMVAQRQALLAWTGHTLRIKPRINAQLSLTHWGNSEVTGRGLLALVGNGQLYSVELKAEEQFISHPSNVVAYTITAPPPRPYKFKSTTLPFQVPRIELGKWLSKSNFIKNMLKTDTWRVSLNLWHIIWTWSRRTIWGDRFFLQFDGPVTILVQSRASRIADVLTTQQINEIADSPPGITQDAVSKVAATQTHKEEVISKAKEDIESSISGQSIANVRHDGKIEFHRTGNIQQK</sequence>
<dbReference type="PANTHER" id="PTHR36959:SF2">
    <property type="entry name" value="ALTERED INHERITANCE OF MITOCHONDRIA PROTEIN 24, MITOCHONDRIAL"/>
    <property type="match status" value="1"/>
</dbReference>
<keyword evidence="4" id="KW-0809">Transit peptide</keyword>
<evidence type="ECO:0000256" key="5">
    <source>
        <dbReference type="ARBA" id="ARBA00023128"/>
    </source>
</evidence>
<comment type="similarity">
    <text evidence="2 6">Belongs to the AIM24 family.</text>
</comment>
<organism evidence="7 8">
    <name type="scientific">Paracoccidioides lutzii (strain ATCC MYA-826 / Pb01)</name>
    <name type="common">Paracoccidioides brasiliensis</name>
    <dbReference type="NCBI Taxonomy" id="502779"/>
    <lineage>
        <taxon>Eukaryota</taxon>
        <taxon>Fungi</taxon>
        <taxon>Dikarya</taxon>
        <taxon>Ascomycota</taxon>
        <taxon>Pezizomycotina</taxon>
        <taxon>Eurotiomycetes</taxon>
        <taxon>Eurotiomycetidae</taxon>
        <taxon>Onygenales</taxon>
        <taxon>Ajellomycetaceae</taxon>
        <taxon>Paracoccidioides</taxon>
    </lineage>
</organism>
<evidence type="ECO:0000256" key="1">
    <source>
        <dbReference type="ARBA" id="ARBA00004173"/>
    </source>
</evidence>
<dbReference type="InterPro" id="IPR016031">
    <property type="entry name" value="Trp_RNA-bd_attenuator-like_dom"/>
</dbReference>
<dbReference type="InterPro" id="IPR036983">
    <property type="entry name" value="AIM24_sf"/>
</dbReference>